<dbReference type="Gene3D" id="2.60.120.10">
    <property type="entry name" value="Jelly Rolls"/>
    <property type="match status" value="1"/>
</dbReference>
<sequence>MAMTLSAFPFSITDFSAIDPEIHQGITGFAEWRILYRDDIRIRLVTYSPNYLADHWCNKGHIIFCAEGEMETELENGEKHLLKKGQLYTVGDKADAHRSYSEHGCTLFIVD</sequence>
<dbReference type="InterPro" id="IPR011051">
    <property type="entry name" value="RmlC_Cupin_sf"/>
</dbReference>
<proteinExistence type="predicted"/>
<dbReference type="NCBIfam" id="NF038084">
    <property type="entry name" value="DHCW_cupin"/>
    <property type="match status" value="1"/>
</dbReference>
<evidence type="ECO:0000313" key="1">
    <source>
        <dbReference type="EMBL" id="BFG69373.1"/>
    </source>
</evidence>
<protein>
    <submittedName>
        <fullName evidence="1">DHCW motif cupin fold protein</fullName>
    </submittedName>
</protein>
<organism evidence="1">
    <name type="scientific">Sediminibacterium sp. KACHI17</name>
    <dbReference type="NCBI Taxonomy" id="1751071"/>
    <lineage>
        <taxon>Bacteria</taxon>
        <taxon>Pseudomonadati</taxon>
        <taxon>Bacteroidota</taxon>
        <taxon>Chitinophagia</taxon>
        <taxon>Chitinophagales</taxon>
        <taxon>Chitinophagaceae</taxon>
        <taxon>Sediminibacterium</taxon>
    </lineage>
</organism>
<dbReference type="SUPFAM" id="SSF51182">
    <property type="entry name" value="RmlC-like cupins"/>
    <property type="match status" value="1"/>
</dbReference>
<dbReference type="AlphaFoldDB" id="A0AAT9GFC9"/>
<gene>
    <name evidence="1" type="ORF">KACHI17_02540</name>
</gene>
<dbReference type="InterPro" id="IPR014710">
    <property type="entry name" value="RmlC-like_jellyroll"/>
</dbReference>
<dbReference type="EMBL" id="AP029612">
    <property type="protein sequence ID" value="BFG69373.1"/>
    <property type="molecule type" value="Genomic_DNA"/>
</dbReference>
<reference evidence="1" key="1">
    <citation type="submission" date="2024-02" db="EMBL/GenBank/DDBJ databases">
        <title>Sediminibacterium planktonica sp. nov. and Sediminibacterium longus sp. nov., isolated from surface lake and river water.</title>
        <authorList>
            <person name="Watanabe K."/>
            <person name="Takemine S."/>
            <person name="Ishii Y."/>
            <person name="Ogata Y."/>
            <person name="Shindo C."/>
            <person name="Suda W."/>
        </authorList>
    </citation>
    <scope>NUCLEOTIDE SEQUENCE</scope>
    <source>
        <strain evidence="1">KACHI17</strain>
    </source>
</reference>
<accession>A0AAT9GFC9</accession>
<name>A0AAT9GFC9_9BACT</name>
<dbReference type="InterPro" id="IPR047713">
    <property type="entry name" value="DHCW_cupin"/>
</dbReference>